<organism evidence="6 7">
    <name type="scientific">Callorhinchus milii</name>
    <name type="common">Ghost shark</name>
    <dbReference type="NCBI Taxonomy" id="7868"/>
    <lineage>
        <taxon>Eukaryota</taxon>
        <taxon>Metazoa</taxon>
        <taxon>Chordata</taxon>
        <taxon>Craniata</taxon>
        <taxon>Vertebrata</taxon>
        <taxon>Chondrichthyes</taxon>
        <taxon>Holocephali</taxon>
        <taxon>Chimaeriformes</taxon>
        <taxon>Callorhinchidae</taxon>
        <taxon>Callorhinchus</taxon>
    </lineage>
</organism>
<dbReference type="Proteomes" id="UP000314986">
    <property type="component" value="Unassembled WGS sequence"/>
</dbReference>
<reference evidence="7" key="1">
    <citation type="journal article" date="2006" name="Science">
        <title>Ancient noncoding elements conserved in the human genome.</title>
        <authorList>
            <person name="Venkatesh B."/>
            <person name="Kirkness E.F."/>
            <person name="Loh Y.H."/>
            <person name="Halpern A.L."/>
            <person name="Lee A.P."/>
            <person name="Johnson J."/>
            <person name="Dandona N."/>
            <person name="Viswanathan L.D."/>
            <person name="Tay A."/>
            <person name="Venter J.C."/>
            <person name="Strausberg R.L."/>
            <person name="Brenner S."/>
        </authorList>
    </citation>
    <scope>NUCLEOTIDE SEQUENCE [LARGE SCALE GENOMIC DNA]</scope>
</reference>
<reference evidence="7" key="2">
    <citation type="journal article" date="2007" name="PLoS Biol.">
        <title>Survey sequencing and comparative analysis of the elephant shark (Callorhinchus milii) genome.</title>
        <authorList>
            <person name="Venkatesh B."/>
            <person name="Kirkness E.F."/>
            <person name="Loh Y.H."/>
            <person name="Halpern A.L."/>
            <person name="Lee A.P."/>
            <person name="Johnson J."/>
            <person name="Dandona N."/>
            <person name="Viswanathan L.D."/>
            <person name="Tay A."/>
            <person name="Venter J.C."/>
            <person name="Strausberg R.L."/>
            <person name="Brenner S."/>
        </authorList>
    </citation>
    <scope>NUCLEOTIDE SEQUENCE [LARGE SCALE GENOMIC DNA]</scope>
</reference>
<evidence type="ECO:0000313" key="7">
    <source>
        <dbReference type="Proteomes" id="UP000314986"/>
    </source>
</evidence>
<keyword evidence="4 5" id="KW-0342">GTP-binding</keyword>
<name>A0A4W3H1L9_CALMI</name>
<reference evidence="6" key="5">
    <citation type="submission" date="2025-09" db="UniProtKB">
        <authorList>
            <consortium name="Ensembl"/>
        </authorList>
    </citation>
    <scope>IDENTIFICATION</scope>
</reference>
<dbReference type="InterPro" id="IPR027417">
    <property type="entry name" value="P-loop_NTPase"/>
</dbReference>
<evidence type="ECO:0000256" key="3">
    <source>
        <dbReference type="ARBA" id="ARBA00022741"/>
    </source>
</evidence>
<evidence type="ECO:0000313" key="6">
    <source>
        <dbReference type="Ensembl" id="ENSCMIP00000009072.1"/>
    </source>
</evidence>
<dbReference type="Pfam" id="PF00025">
    <property type="entry name" value="Arf"/>
    <property type="match status" value="1"/>
</dbReference>
<dbReference type="GO" id="GO:0005525">
    <property type="term" value="F:GTP binding"/>
    <property type="evidence" value="ECO:0007669"/>
    <property type="project" value="UniProtKB-KW"/>
</dbReference>
<accession>A0A4W3H1L9</accession>
<sequence>ESSRIWRKETDLSLLFPQRLSGATLLVFANKQDLPGALSSDAIKEALDLDNIKTHHWCIRDCSAVTGKNLLIGIDWLLDDISCRIFTAD</sequence>
<proteinExistence type="inferred from homology"/>
<dbReference type="STRING" id="7868.ENSCMIP00000009072"/>
<comment type="similarity">
    <text evidence="1">Belongs to the small GTPase superfamily. Arf family.</text>
</comment>
<dbReference type="PANTHER" id="PTHR45697">
    <property type="entry name" value="ADP-RIBOSYLATION FACTOR-LIKE PROTEIN 2-RELATED"/>
    <property type="match status" value="1"/>
</dbReference>
<dbReference type="GeneTree" id="ENSGT00940000157941"/>
<dbReference type="Gene3D" id="3.40.50.300">
    <property type="entry name" value="P-loop containing nucleotide triphosphate hydrolases"/>
    <property type="match status" value="1"/>
</dbReference>
<dbReference type="SUPFAM" id="SSF52540">
    <property type="entry name" value="P-loop containing nucleoside triphosphate hydrolases"/>
    <property type="match status" value="1"/>
</dbReference>
<keyword evidence="2" id="KW-0519">Myristate</keyword>
<keyword evidence="3 5" id="KW-0547">Nucleotide-binding</keyword>
<evidence type="ECO:0000256" key="4">
    <source>
        <dbReference type="ARBA" id="ARBA00023134"/>
    </source>
</evidence>
<dbReference type="GO" id="GO:0003924">
    <property type="term" value="F:GTPase activity"/>
    <property type="evidence" value="ECO:0007669"/>
    <property type="project" value="InterPro"/>
</dbReference>
<keyword evidence="2" id="KW-0449">Lipoprotein</keyword>
<dbReference type="InParanoid" id="A0A4W3H1L9"/>
<dbReference type="Ensembl" id="ENSCMIT00000009323.1">
    <property type="protein sequence ID" value="ENSCMIP00000009072.1"/>
    <property type="gene ID" value="ENSCMIG00000004841.1"/>
</dbReference>
<dbReference type="InterPro" id="IPR006689">
    <property type="entry name" value="Small_GTPase_ARF/SAR"/>
</dbReference>
<evidence type="ECO:0000256" key="5">
    <source>
        <dbReference type="PIRSR" id="PIRSR606689-1"/>
    </source>
</evidence>
<reference evidence="7" key="3">
    <citation type="journal article" date="2014" name="Nature">
        <title>Elephant shark genome provides unique insights into gnathostome evolution.</title>
        <authorList>
            <consortium name="International Elephant Shark Genome Sequencing Consortium"/>
            <person name="Venkatesh B."/>
            <person name="Lee A.P."/>
            <person name="Ravi V."/>
            <person name="Maurya A.K."/>
            <person name="Lian M.M."/>
            <person name="Swann J.B."/>
            <person name="Ohta Y."/>
            <person name="Flajnik M.F."/>
            <person name="Sutoh Y."/>
            <person name="Kasahara M."/>
            <person name="Hoon S."/>
            <person name="Gangu V."/>
            <person name="Roy S.W."/>
            <person name="Irimia M."/>
            <person name="Korzh V."/>
            <person name="Kondrychyn I."/>
            <person name="Lim Z.W."/>
            <person name="Tay B.H."/>
            <person name="Tohari S."/>
            <person name="Kong K.W."/>
            <person name="Ho S."/>
            <person name="Lorente-Galdos B."/>
            <person name="Quilez J."/>
            <person name="Marques-Bonet T."/>
            <person name="Raney B.J."/>
            <person name="Ingham P.W."/>
            <person name="Tay A."/>
            <person name="Hillier L.W."/>
            <person name="Minx P."/>
            <person name="Boehm T."/>
            <person name="Wilson R.K."/>
            <person name="Brenner S."/>
            <person name="Warren W.C."/>
        </authorList>
    </citation>
    <scope>NUCLEOTIDE SEQUENCE [LARGE SCALE GENOMIC DNA]</scope>
</reference>
<dbReference type="AlphaFoldDB" id="A0A4W3H1L9"/>
<feature type="binding site" evidence="5">
    <location>
        <begin position="30"/>
        <end position="33"/>
    </location>
    <ligand>
        <name>GTP</name>
        <dbReference type="ChEBI" id="CHEBI:37565"/>
    </ligand>
</feature>
<dbReference type="OMA" id="RAKISIM"/>
<evidence type="ECO:0000256" key="2">
    <source>
        <dbReference type="ARBA" id="ARBA00022707"/>
    </source>
</evidence>
<reference evidence="6" key="4">
    <citation type="submission" date="2025-08" db="UniProtKB">
        <authorList>
            <consortium name="Ensembl"/>
        </authorList>
    </citation>
    <scope>IDENTIFICATION</scope>
</reference>
<evidence type="ECO:0000256" key="1">
    <source>
        <dbReference type="ARBA" id="ARBA00010290"/>
    </source>
</evidence>
<dbReference type="InterPro" id="IPR044612">
    <property type="entry name" value="ARL2/3"/>
</dbReference>
<protein>
    <submittedName>
        <fullName evidence="6">ADP-ribosylation factor-like 2</fullName>
    </submittedName>
</protein>
<keyword evidence="7" id="KW-1185">Reference proteome</keyword>